<organism evidence="1 2">
    <name type="scientific">Bos mutus</name>
    <name type="common">wild yak</name>
    <dbReference type="NCBI Taxonomy" id="72004"/>
    <lineage>
        <taxon>Eukaryota</taxon>
        <taxon>Metazoa</taxon>
        <taxon>Chordata</taxon>
        <taxon>Craniata</taxon>
        <taxon>Vertebrata</taxon>
        <taxon>Euteleostomi</taxon>
        <taxon>Mammalia</taxon>
        <taxon>Eutheria</taxon>
        <taxon>Laurasiatheria</taxon>
        <taxon>Artiodactyla</taxon>
        <taxon>Ruminantia</taxon>
        <taxon>Pecora</taxon>
        <taxon>Bovidae</taxon>
        <taxon>Bovinae</taxon>
        <taxon>Bos</taxon>
    </lineage>
</organism>
<name>A0A6B0RRP5_9CETA</name>
<keyword evidence="2" id="KW-1185">Reference proteome</keyword>
<dbReference type="Proteomes" id="UP000322234">
    <property type="component" value="Unassembled WGS sequence"/>
</dbReference>
<accession>A0A6B0RRP5</accession>
<protein>
    <submittedName>
        <fullName evidence="1">Uncharacterized protein</fullName>
    </submittedName>
</protein>
<evidence type="ECO:0000313" key="2">
    <source>
        <dbReference type="Proteomes" id="UP000322234"/>
    </source>
</evidence>
<sequence length="106" mass="11389">MDNGLGNSGLVKRNPSGDCQQQMLVVLGLQRWHPESSVEMQTLRLPASLPVTPMGVSTGQALDRKGDRGSQTQIHYSMNVTQQHGHVTGSADGGYGKEPFICQAVI</sequence>
<dbReference type="AlphaFoldDB" id="A0A6B0RRP5"/>
<gene>
    <name evidence="1" type="ORF">E5288_WYG005665</name>
</gene>
<reference evidence="1" key="1">
    <citation type="submission" date="2019-10" db="EMBL/GenBank/DDBJ databases">
        <title>The sequence and de novo assembly of the wild yak genome.</title>
        <authorList>
            <person name="Liu Y."/>
        </authorList>
    </citation>
    <scope>NUCLEOTIDE SEQUENCE [LARGE SCALE GENOMIC DNA]</scope>
    <source>
        <strain evidence="1">WY2019</strain>
    </source>
</reference>
<dbReference type="EMBL" id="VBQZ03000084">
    <property type="protein sequence ID" value="MXQ92585.1"/>
    <property type="molecule type" value="Genomic_DNA"/>
</dbReference>
<evidence type="ECO:0000313" key="1">
    <source>
        <dbReference type="EMBL" id="MXQ92585.1"/>
    </source>
</evidence>
<proteinExistence type="predicted"/>
<comment type="caution">
    <text evidence="1">The sequence shown here is derived from an EMBL/GenBank/DDBJ whole genome shotgun (WGS) entry which is preliminary data.</text>
</comment>